<reference evidence="1 3" key="1">
    <citation type="submission" date="2015-01" db="EMBL/GenBank/DDBJ databases">
        <title>Genome of Flavobacterium hibernum DSM 12611.</title>
        <authorList>
            <person name="Stropko S.J."/>
            <person name="Pipes S.E."/>
            <person name="Newman J.D."/>
        </authorList>
    </citation>
    <scope>NUCLEOTIDE SEQUENCE [LARGE SCALE GENOMIC DNA]</scope>
    <source>
        <strain evidence="1 3">DSM 12611</strain>
    </source>
</reference>
<organism evidence="1 3">
    <name type="scientific">Flavobacterium hibernum</name>
    <dbReference type="NCBI Taxonomy" id="37752"/>
    <lineage>
        <taxon>Bacteria</taxon>
        <taxon>Pseudomonadati</taxon>
        <taxon>Bacteroidota</taxon>
        <taxon>Flavobacteriia</taxon>
        <taxon>Flavobacteriales</taxon>
        <taxon>Flavobacteriaceae</taxon>
        <taxon>Flavobacterium</taxon>
    </lineage>
</organism>
<dbReference type="Proteomes" id="UP000198302">
    <property type="component" value="Unassembled WGS sequence"/>
</dbReference>
<dbReference type="AlphaFoldDB" id="A0A0D0EEW2"/>
<dbReference type="Pfam" id="PF16250">
    <property type="entry name" value="DUF4907"/>
    <property type="match status" value="1"/>
</dbReference>
<proteinExistence type="predicted"/>
<keyword evidence="4" id="KW-1185">Reference proteome</keyword>
<reference evidence="2 4" key="2">
    <citation type="submission" date="2016-11" db="EMBL/GenBank/DDBJ databases">
        <title>Whole genomes of Flavobacteriaceae.</title>
        <authorList>
            <person name="Stine C."/>
            <person name="Li C."/>
            <person name="Tadesse D."/>
        </authorList>
    </citation>
    <scope>NUCLEOTIDE SEQUENCE [LARGE SCALE GENOMIC DNA]</scope>
    <source>
        <strain evidence="2 4">ATCC 51468</strain>
    </source>
</reference>
<dbReference type="InterPro" id="IPR032593">
    <property type="entry name" value="DUF4907"/>
</dbReference>
<name>A0A0D0EEW2_9FLAO</name>
<protein>
    <submittedName>
        <fullName evidence="2">DUF4907 domain-containing protein</fullName>
    </submittedName>
</protein>
<evidence type="ECO:0000313" key="3">
    <source>
        <dbReference type="Proteomes" id="UP000032061"/>
    </source>
</evidence>
<dbReference type="STRING" id="37752.IW18_11055"/>
<evidence type="ECO:0000313" key="4">
    <source>
        <dbReference type="Proteomes" id="UP000198302"/>
    </source>
</evidence>
<dbReference type="EMBL" id="JPRK01000008">
    <property type="protein sequence ID" value="KIO53049.1"/>
    <property type="molecule type" value="Genomic_DNA"/>
</dbReference>
<dbReference type="EMBL" id="MUGX01000003">
    <property type="protein sequence ID" value="OXA91335.1"/>
    <property type="molecule type" value="Genomic_DNA"/>
</dbReference>
<evidence type="ECO:0000313" key="2">
    <source>
        <dbReference type="EMBL" id="OXA91335.1"/>
    </source>
</evidence>
<dbReference type="Proteomes" id="UP000032061">
    <property type="component" value="Unassembled WGS sequence"/>
</dbReference>
<dbReference type="RefSeq" id="WP_041517644.1">
    <property type="nucleotide sequence ID" value="NZ_JPRK01000008.1"/>
</dbReference>
<comment type="caution">
    <text evidence="1">The sequence shown here is derived from an EMBL/GenBank/DDBJ whole genome shotgun (WGS) entry which is preliminary data.</text>
</comment>
<accession>A0A0D0EEW2</accession>
<gene>
    <name evidence="2" type="ORF">B0A73_01510</name>
    <name evidence="1" type="ORF">IW18_11055</name>
</gene>
<dbReference type="OrthoDB" id="674043at2"/>
<sequence length="110" mass="12450">MIINTKRQFFWSQIQKNILLAILILQFIACAKNETFKIEAFKTTSGWGYSIATKNKIIIKQAIIPVINDNKSFSTEADALKVADLVVKKLNQNISPTVTKNDLILLKIKL</sequence>
<evidence type="ECO:0000313" key="1">
    <source>
        <dbReference type="EMBL" id="KIO53049.1"/>
    </source>
</evidence>